<dbReference type="Proteomes" id="UP000010799">
    <property type="component" value="Chromosome"/>
</dbReference>
<accession>L0EVU9</accession>
<dbReference type="STRING" id="1215343.B488_09880"/>
<dbReference type="PANTHER" id="PTHR30203:SF30">
    <property type="entry name" value="OUTER MEMBRANE PROTEIN-RELATED"/>
    <property type="match status" value="1"/>
</dbReference>
<evidence type="ECO:0000313" key="4">
    <source>
        <dbReference type="Proteomes" id="UP000010799"/>
    </source>
</evidence>
<dbReference type="SUPFAM" id="SSF56954">
    <property type="entry name" value="Outer membrane efflux proteins (OEP)"/>
    <property type="match status" value="1"/>
</dbReference>
<protein>
    <submittedName>
        <fullName evidence="3">RND efflux system, outer membrane lipoprotein CmeC</fullName>
    </submittedName>
</protein>
<keyword evidence="2" id="KW-0812">Transmembrane</keyword>
<keyword evidence="2" id="KW-0564">Palmitate</keyword>
<dbReference type="Pfam" id="PF02321">
    <property type="entry name" value="OEP"/>
    <property type="match status" value="2"/>
</dbReference>
<gene>
    <name evidence="3" type="ordered locus">B488_09880</name>
</gene>
<evidence type="ECO:0000256" key="2">
    <source>
        <dbReference type="RuleBase" id="RU362097"/>
    </source>
</evidence>
<keyword evidence="4" id="KW-1185">Reference proteome</keyword>
<dbReference type="EMBL" id="CP003789">
    <property type="protein sequence ID" value="AGA64980.1"/>
    <property type="molecule type" value="Genomic_DNA"/>
</dbReference>
<evidence type="ECO:0000313" key="3">
    <source>
        <dbReference type="EMBL" id="AGA64980.1"/>
    </source>
</evidence>
<evidence type="ECO:0000256" key="1">
    <source>
        <dbReference type="ARBA" id="ARBA00007613"/>
    </source>
</evidence>
<dbReference type="PANTHER" id="PTHR30203">
    <property type="entry name" value="OUTER MEMBRANE CATION EFFLUX PROTEIN"/>
    <property type="match status" value="1"/>
</dbReference>
<dbReference type="PATRIC" id="fig|1215343.11.peg.1016"/>
<organism evidence="3 4">
    <name type="scientific">Liberibacter crescens (strain BT-1)</name>
    <dbReference type="NCBI Taxonomy" id="1215343"/>
    <lineage>
        <taxon>Bacteria</taxon>
        <taxon>Pseudomonadati</taxon>
        <taxon>Pseudomonadota</taxon>
        <taxon>Alphaproteobacteria</taxon>
        <taxon>Hyphomicrobiales</taxon>
        <taxon>Rhizobiaceae</taxon>
        <taxon>Liberibacter</taxon>
    </lineage>
</organism>
<dbReference type="AlphaFoldDB" id="L0EVU9"/>
<dbReference type="Gene3D" id="2.20.200.10">
    <property type="entry name" value="Outer membrane efflux proteins (OEP)"/>
    <property type="match status" value="1"/>
</dbReference>
<dbReference type="HOGENOM" id="CLU_012817_13_0_5"/>
<keyword evidence="2 3" id="KW-0449">Lipoprotein</keyword>
<proteinExistence type="inferred from homology"/>
<dbReference type="InterPro" id="IPR003423">
    <property type="entry name" value="OMP_efflux"/>
</dbReference>
<dbReference type="InterPro" id="IPR010131">
    <property type="entry name" value="MdtP/NodT-like"/>
</dbReference>
<dbReference type="Gene3D" id="1.20.1600.10">
    <property type="entry name" value="Outer membrane efflux proteins (OEP)"/>
    <property type="match status" value="1"/>
</dbReference>
<name>L0EVU9_LIBCB</name>
<dbReference type="NCBIfam" id="TIGR01845">
    <property type="entry name" value="outer_NodT"/>
    <property type="match status" value="1"/>
</dbReference>
<reference evidence="3 4" key="1">
    <citation type="journal article" date="2012" name="Stand. Genomic Sci.">
        <title>Complete genome sequence of Liberibacter crescens BT-1.</title>
        <authorList>
            <person name="Leonard M.T."/>
            <person name="Fagen J.R."/>
            <person name="Davis-Richardson A.G."/>
            <person name="Davis M.J."/>
            <person name="Triplett E.W."/>
        </authorList>
    </citation>
    <scope>NUCLEOTIDE SEQUENCE [LARGE SCALE GENOMIC DNA]</scope>
    <source>
        <strain evidence="3 4">BT-1</strain>
    </source>
</reference>
<sequence>MVIQFFLTLSILTVILSSCTVGPNHKVPEITLPEKFSEGEIRSLGNISTLPWWTAFNDDHINQLVKVVLNQNLTLLQAMERITAAKESVTASESGSFPTLVTSSSNTLSNSTGENNKLIRNTASAGFNVSWLIDLFGQYRRAKESSLANLDATYASADVVRLSIISNLLSSYIDARYYQERLSIAYENLASRKQTLELTRFKLNAGAASKLDVVQAEALVNTTLSAIPDLEKNFRISVNNIALLIAQPSDKILAYMKKKRQQPIAFIKTNVGIPADLIRNRPDIRQAERKLASYVAKIGVAQSQLYPSLSLNGSIFFSNISTRQASSDLSPWSLGPSIKLPIFDGRYLQSNLKIAESAAREQYLVWKTTVLNAIKEVEDTLVSVHRDRKTLSARRAQVNSYKEALSLSTASYRDGIASLLDVLDAQRSVASAQVDFSTSAQQLAKDYVNLNIAIGGGYSFTYNRKNTSNH</sequence>
<dbReference type="RefSeq" id="WP_015273405.1">
    <property type="nucleotide sequence ID" value="NC_019907.1"/>
</dbReference>
<keyword evidence="2" id="KW-0472">Membrane</keyword>
<dbReference type="KEGG" id="lcc:B488_09880"/>
<dbReference type="eggNOG" id="COG1538">
    <property type="taxonomic scope" value="Bacteria"/>
</dbReference>
<dbReference type="GO" id="GO:0015562">
    <property type="term" value="F:efflux transmembrane transporter activity"/>
    <property type="evidence" value="ECO:0007669"/>
    <property type="project" value="InterPro"/>
</dbReference>
<comment type="subcellular location">
    <subcellularLocation>
        <location evidence="2">Cell membrane</location>
        <topology evidence="2">Lipid-anchor</topology>
    </subcellularLocation>
</comment>
<dbReference type="GO" id="GO:0005886">
    <property type="term" value="C:plasma membrane"/>
    <property type="evidence" value="ECO:0007669"/>
    <property type="project" value="UniProtKB-SubCell"/>
</dbReference>
<comment type="similarity">
    <text evidence="1 2">Belongs to the outer membrane factor (OMF) (TC 1.B.17) family.</text>
</comment>
<keyword evidence="2" id="KW-1134">Transmembrane beta strand</keyword>